<keyword evidence="9" id="KW-0547">Nucleotide-binding</keyword>
<evidence type="ECO:0000256" key="13">
    <source>
        <dbReference type="ARBA" id="ARBA00023136"/>
    </source>
</evidence>
<evidence type="ECO:0000256" key="3">
    <source>
        <dbReference type="ARBA" id="ARBA00008883"/>
    </source>
</evidence>
<evidence type="ECO:0000256" key="16">
    <source>
        <dbReference type="SAM" id="Coils"/>
    </source>
</evidence>
<reference evidence="21" key="2">
    <citation type="submission" date="2020-09" db="EMBL/GenBank/DDBJ databases">
        <authorList>
            <person name="Sun Q."/>
            <person name="Kim S."/>
        </authorList>
    </citation>
    <scope>NUCLEOTIDE SEQUENCE</scope>
    <source>
        <strain evidence="21">KCTC 32296</strain>
    </source>
</reference>
<dbReference type="GO" id="GO:0004713">
    <property type="term" value="F:protein tyrosine kinase activity"/>
    <property type="evidence" value="ECO:0007669"/>
    <property type="project" value="TreeGrafter"/>
</dbReference>
<keyword evidence="6" id="KW-0997">Cell inner membrane</keyword>
<feature type="domain" description="Polysaccharide chain length determinant N-terminal" evidence="18">
    <location>
        <begin position="28"/>
        <end position="108"/>
    </location>
</feature>
<proteinExistence type="inferred from homology"/>
<feature type="coiled-coil region" evidence="16">
    <location>
        <begin position="299"/>
        <end position="407"/>
    </location>
</feature>
<dbReference type="AlphaFoldDB" id="A0A918PYV4"/>
<evidence type="ECO:0000313" key="21">
    <source>
        <dbReference type="EMBL" id="GGZ25924.1"/>
    </source>
</evidence>
<keyword evidence="22" id="KW-1185">Reference proteome</keyword>
<reference evidence="21" key="1">
    <citation type="journal article" date="2014" name="Int. J. Syst. Evol. Microbiol.">
        <title>Complete genome sequence of Corynebacterium casei LMG S-19264T (=DSM 44701T), isolated from a smear-ripened cheese.</title>
        <authorList>
            <consortium name="US DOE Joint Genome Institute (JGI-PGF)"/>
            <person name="Walter F."/>
            <person name="Albersmeier A."/>
            <person name="Kalinowski J."/>
            <person name="Ruckert C."/>
        </authorList>
    </citation>
    <scope>NUCLEOTIDE SEQUENCE</scope>
    <source>
        <strain evidence="21">KCTC 32296</strain>
    </source>
</reference>
<comment type="subcellular location">
    <subcellularLocation>
        <location evidence="1">Cell inner membrane</location>
        <topology evidence="1">Multi-pass membrane protein</topology>
    </subcellularLocation>
</comment>
<comment type="caution">
    <text evidence="21">The sequence shown here is derived from an EMBL/GenBank/DDBJ whole genome shotgun (WGS) entry which is preliminary data.</text>
</comment>
<evidence type="ECO:0000256" key="4">
    <source>
        <dbReference type="ARBA" id="ARBA00011903"/>
    </source>
</evidence>
<dbReference type="CDD" id="cd05387">
    <property type="entry name" value="BY-kinase"/>
    <property type="match status" value="1"/>
</dbReference>
<evidence type="ECO:0000256" key="9">
    <source>
        <dbReference type="ARBA" id="ARBA00022741"/>
    </source>
</evidence>
<accession>A0A918PYV4</accession>
<keyword evidence="14" id="KW-0829">Tyrosine-protein kinase</keyword>
<keyword evidence="12 17" id="KW-1133">Transmembrane helix</keyword>
<keyword evidence="5" id="KW-1003">Cell membrane</keyword>
<comment type="similarity">
    <text evidence="3">Belongs to the etk/wzc family.</text>
</comment>
<protein>
    <recommendedName>
        <fullName evidence="4">non-specific protein-tyrosine kinase</fullName>
        <ecNumber evidence="4">2.7.10.2</ecNumber>
    </recommendedName>
</protein>
<organism evidence="21 22">
    <name type="scientific">Asticcacaulis endophyticus</name>
    <dbReference type="NCBI Taxonomy" id="1395890"/>
    <lineage>
        <taxon>Bacteria</taxon>
        <taxon>Pseudomonadati</taxon>
        <taxon>Pseudomonadota</taxon>
        <taxon>Alphaproteobacteria</taxon>
        <taxon>Caulobacterales</taxon>
        <taxon>Caulobacteraceae</taxon>
        <taxon>Asticcacaulis</taxon>
    </lineage>
</organism>
<evidence type="ECO:0000256" key="2">
    <source>
        <dbReference type="ARBA" id="ARBA00007316"/>
    </source>
</evidence>
<dbReference type="EC" id="2.7.10.2" evidence="4"/>
<gene>
    <name evidence="21" type="ORF">GCM10011273_09210</name>
</gene>
<evidence type="ECO:0000256" key="7">
    <source>
        <dbReference type="ARBA" id="ARBA00022679"/>
    </source>
</evidence>
<evidence type="ECO:0000256" key="11">
    <source>
        <dbReference type="ARBA" id="ARBA00022840"/>
    </source>
</evidence>
<evidence type="ECO:0000259" key="20">
    <source>
        <dbReference type="Pfam" id="PF13807"/>
    </source>
</evidence>
<comment type="similarity">
    <text evidence="2">Belongs to the CpsD/CapB family.</text>
</comment>
<evidence type="ECO:0000259" key="18">
    <source>
        <dbReference type="Pfam" id="PF02706"/>
    </source>
</evidence>
<dbReference type="Pfam" id="PF02706">
    <property type="entry name" value="Wzz"/>
    <property type="match status" value="1"/>
</dbReference>
<dbReference type="SUPFAM" id="SSF52540">
    <property type="entry name" value="P-loop containing nucleoside triphosphate hydrolases"/>
    <property type="match status" value="1"/>
</dbReference>
<evidence type="ECO:0000256" key="15">
    <source>
        <dbReference type="ARBA" id="ARBA00051245"/>
    </source>
</evidence>
<dbReference type="Pfam" id="PF13807">
    <property type="entry name" value="GNVR"/>
    <property type="match status" value="1"/>
</dbReference>
<keyword evidence="8 17" id="KW-0812">Transmembrane</keyword>
<dbReference type="PANTHER" id="PTHR32309:SF13">
    <property type="entry name" value="FERRIC ENTEROBACTIN TRANSPORT PROTEIN FEPE"/>
    <property type="match status" value="1"/>
</dbReference>
<feature type="domain" description="Tyrosine-protein kinase G-rich" evidence="20">
    <location>
        <begin position="384"/>
        <end position="463"/>
    </location>
</feature>
<name>A0A918PYV4_9CAUL</name>
<evidence type="ECO:0000256" key="5">
    <source>
        <dbReference type="ARBA" id="ARBA00022475"/>
    </source>
</evidence>
<evidence type="ECO:0000256" key="12">
    <source>
        <dbReference type="ARBA" id="ARBA00022989"/>
    </source>
</evidence>
<dbReference type="InterPro" id="IPR032807">
    <property type="entry name" value="GNVR"/>
</dbReference>
<keyword evidence="10" id="KW-0418">Kinase</keyword>
<feature type="domain" description="AAA" evidence="19">
    <location>
        <begin position="535"/>
        <end position="670"/>
    </location>
</feature>
<evidence type="ECO:0000256" key="17">
    <source>
        <dbReference type="SAM" id="Phobius"/>
    </source>
</evidence>
<sequence length="732" mass="80453">MAEVVNPVEARDVDDAGFDVLSFIADFRRYILLFGLVFIAIFALILVPLVTQAPKYTAEASVMIDPRIVNTTPGKEVVSDLPADTATIDTEVEILKSTALAERVMTDLDLDQDPEFNPYIGERKKFLGFIGDSQPIKKATTADEADARHQVIINKILKRVSVKRQGATRVINVRFTSLSPSKAAAVADAWARLYLVQQQEARVSTTRDASNWLDSRLTELRAQVETAERAVQQYKIANNLMSSEGATLTEQEISNLNTQMAGVKLDEAAAAARLSTAKRQLATGSSGDDVGEALNSGVVHSLRTQSAEVSRKVAELESRYGPRHPEILKAKREKEDIDQQIRAEITRIISNLEAQVQVQRQRRGALEQSVSQTRGTLAGNNRAQVRLNELERDAMAARTIYNSYLERFKETSSQEGNNRADARIVATAKRPTNPSEPRIPLSIALAFCGALGAATTVVMGRRALDRTITTSNEVELHLAQPYLAGLPLLNVSLDKAAAKMDPSTYLMEKPLSVFAEGFRTLKTSLIYGRNGERAQVIAVTSALPGEGKTTASICLAQVIAMAGQSVVVVDCDLRRKSLNKFIGHKVEQGLLEVLAGMATIDDVVVDGPGGKLKLLPLAQDTDTTKDVFGSLVMDYLIHRLRRRYDIVILDTAPVLPVVDTRVLARKADVVAMLVRWRKTPREAARSALQILIDSQAPLSGVALSQIDVHKQAKYAYGEGAFYYEEYKDYYMQ</sequence>
<evidence type="ECO:0000256" key="10">
    <source>
        <dbReference type="ARBA" id="ARBA00022777"/>
    </source>
</evidence>
<evidence type="ECO:0000256" key="14">
    <source>
        <dbReference type="ARBA" id="ARBA00023137"/>
    </source>
</evidence>
<dbReference type="InterPro" id="IPR025669">
    <property type="entry name" value="AAA_dom"/>
</dbReference>
<evidence type="ECO:0000256" key="8">
    <source>
        <dbReference type="ARBA" id="ARBA00022692"/>
    </source>
</evidence>
<dbReference type="Pfam" id="PF13614">
    <property type="entry name" value="AAA_31"/>
    <property type="match status" value="1"/>
</dbReference>
<feature type="transmembrane region" description="Helical" evidence="17">
    <location>
        <begin position="30"/>
        <end position="50"/>
    </location>
</feature>
<evidence type="ECO:0000313" key="22">
    <source>
        <dbReference type="Proteomes" id="UP000662572"/>
    </source>
</evidence>
<dbReference type="RefSeq" id="WP_189485166.1">
    <property type="nucleotide sequence ID" value="NZ_BMZB01000001.1"/>
</dbReference>
<keyword evidence="13 17" id="KW-0472">Membrane</keyword>
<dbReference type="InterPro" id="IPR027417">
    <property type="entry name" value="P-loop_NTPase"/>
</dbReference>
<dbReference type="InterPro" id="IPR003856">
    <property type="entry name" value="LPS_length_determ_N"/>
</dbReference>
<dbReference type="GO" id="GO:0005886">
    <property type="term" value="C:plasma membrane"/>
    <property type="evidence" value="ECO:0007669"/>
    <property type="project" value="UniProtKB-SubCell"/>
</dbReference>
<keyword evidence="16" id="KW-0175">Coiled coil</keyword>
<dbReference type="PANTHER" id="PTHR32309">
    <property type="entry name" value="TYROSINE-PROTEIN KINASE"/>
    <property type="match status" value="1"/>
</dbReference>
<dbReference type="Proteomes" id="UP000662572">
    <property type="component" value="Unassembled WGS sequence"/>
</dbReference>
<dbReference type="InterPro" id="IPR005702">
    <property type="entry name" value="Wzc-like_C"/>
</dbReference>
<dbReference type="EMBL" id="BMZB01000001">
    <property type="protein sequence ID" value="GGZ25924.1"/>
    <property type="molecule type" value="Genomic_DNA"/>
</dbReference>
<keyword evidence="7" id="KW-0808">Transferase</keyword>
<evidence type="ECO:0000256" key="6">
    <source>
        <dbReference type="ARBA" id="ARBA00022519"/>
    </source>
</evidence>
<comment type="catalytic activity">
    <reaction evidence="15">
        <text>L-tyrosyl-[protein] + ATP = O-phospho-L-tyrosyl-[protein] + ADP + H(+)</text>
        <dbReference type="Rhea" id="RHEA:10596"/>
        <dbReference type="Rhea" id="RHEA-COMP:10136"/>
        <dbReference type="Rhea" id="RHEA-COMP:20101"/>
        <dbReference type="ChEBI" id="CHEBI:15378"/>
        <dbReference type="ChEBI" id="CHEBI:30616"/>
        <dbReference type="ChEBI" id="CHEBI:46858"/>
        <dbReference type="ChEBI" id="CHEBI:61978"/>
        <dbReference type="ChEBI" id="CHEBI:456216"/>
        <dbReference type="EC" id="2.7.10.2"/>
    </reaction>
</comment>
<dbReference type="Gene3D" id="3.40.50.300">
    <property type="entry name" value="P-loop containing nucleotide triphosphate hydrolases"/>
    <property type="match status" value="1"/>
</dbReference>
<evidence type="ECO:0000256" key="1">
    <source>
        <dbReference type="ARBA" id="ARBA00004429"/>
    </source>
</evidence>
<keyword evidence="11" id="KW-0067">ATP-binding</keyword>
<dbReference type="InterPro" id="IPR050445">
    <property type="entry name" value="Bact_polysacc_biosynth/exp"/>
</dbReference>
<evidence type="ECO:0000259" key="19">
    <source>
        <dbReference type="Pfam" id="PF13614"/>
    </source>
</evidence>